<organism evidence="1 2">
    <name type="scientific">Holothuria leucospilota</name>
    <name type="common">Black long sea cucumber</name>
    <name type="synonym">Mertensiothuria leucospilota</name>
    <dbReference type="NCBI Taxonomy" id="206669"/>
    <lineage>
        <taxon>Eukaryota</taxon>
        <taxon>Metazoa</taxon>
        <taxon>Echinodermata</taxon>
        <taxon>Eleutherozoa</taxon>
        <taxon>Echinozoa</taxon>
        <taxon>Holothuroidea</taxon>
        <taxon>Aspidochirotacea</taxon>
        <taxon>Aspidochirotida</taxon>
        <taxon>Holothuriidae</taxon>
        <taxon>Holothuria</taxon>
    </lineage>
</organism>
<evidence type="ECO:0000313" key="2">
    <source>
        <dbReference type="Proteomes" id="UP001152320"/>
    </source>
</evidence>
<dbReference type="Proteomes" id="UP001152320">
    <property type="component" value="Chromosome 3"/>
</dbReference>
<protein>
    <submittedName>
        <fullName evidence="1">Uncharacterized protein</fullName>
    </submittedName>
</protein>
<name>A0A9Q1CG10_HOLLE</name>
<dbReference type="AlphaFoldDB" id="A0A9Q1CG10"/>
<reference evidence="1" key="1">
    <citation type="submission" date="2021-10" db="EMBL/GenBank/DDBJ databases">
        <title>Tropical sea cucumber genome reveals ecological adaptation and Cuvierian tubules defense mechanism.</title>
        <authorList>
            <person name="Chen T."/>
        </authorList>
    </citation>
    <scope>NUCLEOTIDE SEQUENCE</scope>
    <source>
        <strain evidence="1">Nanhai2018</strain>
        <tissue evidence="1">Muscle</tissue>
    </source>
</reference>
<comment type="caution">
    <text evidence="1">The sequence shown here is derived from an EMBL/GenBank/DDBJ whole genome shotgun (WGS) entry which is preliminary data.</text>
</comment>
<keyword evidence="2" id="KW-1185">Reference proteome</keyword>
<accession>A0A9Q1CG10</accession>
<evidence type="ECO:0000313" key="1">
    <source>
        <dbReference type="EMBL" id="KAJ8044657.1"/>
    </source>
</evidence>
<sequence length="75" mass="8746">MMKTSMTPSLYFQSLLKSLPDIYLHFSVLTSVKVNVIQACYLSFQLLFEIRSLSKFENKCLSCFVCEELEVQLLR</sequence>
<proteinExistence type="predicted"/>
<gene>
    <name evidence="1" type="ORF">HOLleu_07449</name>
</gene>
<dbReference type="EMBL" id="JAIZAY010000003">
    <property type="protein sequence ID" value="KAJ8044657.1"/>
    <property type="molecule type" value="Genomic_DNA"/>
</dbReference>